<keyword evidence="5" id="KW-1185">Reference proteome</keyword>
<dbReference type="STRING" id="452084.AR438_16295"/>
<dbReference type="Proteomes" id="UP000051682">
    <property type="component" value="Unassembled WGS sequence"/>
</dbReference>
<reference evidence="4 5" key="1">
    <citation type="submission" date="2015-10" db="EMBL/GenBank/DDBJ databases">
        <title>Chryseobacterium aquaticum genome.</title>
        <authorList>
            <person name="Newman J.D."/>
            <person name="Ferguson M.B."/>
            <person name="Miller J.R."/>
        </authorList>
    </citation>
    <scope>NUCLEOTIDE SEQUENCE [LARGE SCALE GENOMIC DNA]</scope>
    <source>
        <strain evidence="4 5">KCTC 12483</strain>
    </source>
</reference>
<proteinExistence type="inferred from homology"/>
<comment type="similarity">
    <text evidence="1">Belongs to the membrane fusion protein (MFP) (TC 8.A.1) family.</text>
</comment>
<evidence type="ECO:0000259" key="3">
    <source>
        <dbReference type="Pfam" id="PF25954"/>
    </source>
</evidence>
<dbReference type="Pfam" id="PF25954">
    <property type="entry name" value="Beta-barrel_RND_2"/>
    <property type="match status" value="1"/>
</dbReference>
<comment type="caution">
    <text evidence="4">The sequence shown here is derived from an EMBL/GenBank/DDBJ whole genome shotgun (WGS) entry which is preliminary data.</text>
</comment>
<evidence type="ECO:0000313" key="4">
    <source>
        <dbReference type="EMBL" id="KQK24738.1"/>
    </source>
</evidence>
<dbReference type="Gene3D" id="2.40.420.20">
    <property type="match status" value="1"/>
</dbReference>
<dbReference type="SUPFAM" id="SSF111369">
    <property type="entry name" value="HlyD-like secretion proteins"/>
    <property type="match status" value="1"/>
</dbReference>
<evidence type="ECO:0000256" key="1">
    <source>
        <dbReference type="ARBA" id="ARBA00009477"/>
    </source>
</evidence>
<sequence length="385" mass="43725">MMLKSIQNKYSIILMFVFLFTVQCSKKEEPFVKSTTPKDESIVTLTDAQLKNTPIEITSLSVKNISTVLKINGKIDVPPQNLVSVSVPLGGYLKNTNLLPGMHVNKGQIIAVIENPQFIQLQQDYLMAKSKLHFAELDYNRQKKLNQSQASSDKVMQQAQSEMNSQRIMMNTLAEQLQLVNINPINLNSGNIRKSVPVYSTINGFVSKVNVNIGKFVNPSDVLFELINPNDIHLNLKVYEKDLQMLKIGQRFTAYTNTQPEKKYGGEIILISKDINADGTADVHCHFEQYDEKLTPGMYMNAEIETETSFSNALPEESIVNFEGKDYVFVEEKKQTYRMIPWTLGESENGFIQIKNIEDFNNKKIVTKNAYTLLMKLKNTASEEE</sequence>
<dbReference type="GO" id="GO:0030313">
    <property type="term" value="C:cell envelope"/>
    <property type="evidence" value="ECO:0007669"/>
    <property type="project" value="TreeGrafter"/>
</dbReference>
<keyword evidence="2" id="KW-0813">Transport</keyword>
<dbReference type="NCBIfam" id="TIGR01730">
    <property type="entry name" value="RND_mfp"/>
    <property type="match status" value="1"/>
</dbReference>
<dbReference type="InterPro" id="IPR051909">
    <property type="entry name" value="MFP_Cation_Efflux"/>
</dbReference>
<evidence type="ECO:0000256" key="2">
    <source>
        <dbReference type="ARBA" id="ARBA00022448"/>
    </source>
</evidence>
<name>A0A0Q3SHV5_9FLAO</name>
<dbReference type="Gene3D" id="2.40.50.100">
    <property type="match status" value="1"/>
</dbReference>
<dbReference type="InterPro" id="IPR058792">
    <property type="entry name" value="Beta-barrel_RND_2"/>
</dbReference>
<gene>
    <name evidence="4" type="ORF">AR438_16295</name>
</gene>
<dbReference type="GO" id="GO:0015679">
    <property type="term" value="P:plasma membrane copper ion transport"/>
    <property type="evidence" value="ECO:0007669"/>
    <property type="project" value="TreeGrafter"/>
</dbReference>
<dbReference type="GO" id="GO:0022857">
    <property type="term" value="F:transmembrane transporter activity"/>
    <property type="evidence" value="ECO:0007669"/>
    <property type="project" value="InterPro"/>
</dbReference>
<dbReference type="InterPro" id="IPR006143">
    <property type="entry name" value="RND_pump_MFP"/>
</dbReference>
<dbReference type="GO" id="GO:0060003">
    <property type="term" value="P:copper ion export"/>
    <property type="evidence" value="ECO:0007669"/>
    <property type="project" value="TreeGrafter"/>
</dbReference>
<dbReference type="AlphaFoldDB" id="A0A0Q3SHV5"/>
<dbReference type="PANTHER" id="PTHR30097">
    <property type="entry name" value="CATION EFFLUX SYSTEM PROTEIN CUSB"/>
    <property type="match status" value="1"/>
</dbReference>
<feature type="domain" description="CusB-like beta-barrel" evidence="3">
    <location>
        <begin position="234"/>
        <end position="307"/>
    </location>
</feature>
<organism evidence="4 5">
    <name type="scientific">Chryseobacterium aquaticum</name>
    <dbReference type="NCBI Taxonomy" id="452084"/>
    <lineage>
        <taxon>Bacteria</taxon>
        <taxon>Pseudomonadati</taxon>
        <taxon>Bacteroidota</taxon>
        <taxon>Flavobacteriia</taxon>
        <taxon>Flavobacteriales</taxon>
        <taxon>Weeksellaceae</taxon>
        <taxon>Chryseobacterium group</taxon>
        <taxon>Chryseobacterium</taxon>
    </lineage>
</organism>
<accession>A0A0Q3SHV5</accession>
<dbReference type="Gene3D" id="2.40.30.170">
    <property type="match status" value="1"/>
</dbReference>
<dbReference type="Gene3D" id="1.10.287.470">
    <property type="entry name" value="Helix hairpin bin"/>
    <property type="match status" value="1"/>
</dbReference>
<protein>
    <submittedName>
        <fullName evidence="4">Hemolysin D</fullName>
    </submittedName>
</protein>
<dbReference type="GO" id="GO:0016020">
    <property type="term" value="C:membrane"/>
    <property type="evidence" value="ECO:0007669"/>
    <property type="project" value="InterPro"/>
</dbReference>
<dbReference type="PANTHER" id="PTHR30097:SF4">
    <property type="entry name" value="SLR6042 PROTEIN"/>
    <property type="match status" value="1"/>
</dbReference>
<dbReference type="EMBL" id="LLYZ01000020">
    <property type="protein sequence ID" value="KQK24738.1"/>
    <property type="molecule type" value="Genomic_DNA"/>
</dbReference>
<evidence type="ECO:0000313" key="5">
    <source>
        <dbReference type="Proteomes" id="UP000051682"/>
    </source>
</evidence>